<dbReference type="Pfam" id="PF02653">
    <property type="entry name" value="BPD_transp_2"/>
    <property type="match status" value="1"/>
</dbReference>
<keyword evidence="5 6" id="KW-0472">Membrane</keyword>
<name>A0A8J6LI17_9FIRM</name>
<feature type="transmembrane region" description="Helical" evidence="6">
    <location>
        <begin position="21"/>
        <end position="43"/>
    </location>
</feature>
<keyword evidence="4 6" id="KW-1133">Transmembrane helix</keyword>
<feature type="transmembrane region" description="Helical" evidence="6">
    <location>
        <begin position="217"/>
        <end position="236"/>
    </location>
</feature>
<keyword evidence="3 6" id="KW-0812">Transmembrane</keyword>
<evidence type="ECO:0000256" key="6">
    <source>
        <dbReference type="SAM" id="Phobius"/>
    </source>
</evidence>
<comment type="caution">
    <text evidence="7">The sequence shown here is derived from an EMBL/GenBank/DDBJ whole genome shotgun (WGS) entry which is preliminary data.</text>
</comment>
<feature type="transmembrane region" description="Helical" evidence="6">
    <location>
        <begin position="63"/>
        <end position="86"/>
    </location>
</feature>
<gene>
    <name evidence="7" type="ORF">G5B42_01170</name>
</gene>
<accession>A0A8J6LI17</accession>
<feature type="transmembrane region" description="Helical" evidence="6">
    <location>
        <begin position="98"/>
        <end position="124"/>
    </location>
</feature>
<organism evidence="7 8">
    <name type="scientific">Capillibacterium thermochitinicola</name>
    <dbReference type="NCBI Taxonomy" id="2699427"/>
    <lineage>
        <taxon>Bacteria</taxon>
        <taxon>Bacillati</taxon>
        <taxon>Bacillota</taxon>
        <taxon>Capillibacterium</taxon>
    </lineage>
</organism>
<feature type="transmembrane region" description="Helical" evidence="6">
    <location>
        <begin position="271"/>
        <end position="293"/>
    </location>
</feature>
<proteinExistence type="predicted"/>
<dbReference type="GO" id="GO:0005886">
    <property type="term" value="C:plasma membrane"/>
    <property type="evidence" value="ECO:0007669"/>
    <property type="project" value="UniProtKB-SubCell"/>
</dbReference>
<dbReference type="EMBL" id="JAAKDE010000002">
    <property type="protein sequence ID" value="MBA2132166.1"/>
    <property type="molecule type" value="Genomic_DNA"/>
</dbReference>
<evidence type="ECO:0000256" key="1">
    <source>
        <dbReference type="ARBA" id="ARBA00004651"/>
    </source>
</evidence>
<evidence type="ECO:0000256" key="4">
    <source>
        <dbReference type="ARBA" id="ARBA00022989"/>
    </source>
</evidence>
<dbReference type="PANTHER" id="PTHR32196">
    <property type="entry name" value="ABC TRANSPORTER PERMEASE PROTEIN YPHD-RELATED-RELATED"/>
    <property type="match status" value="1"/>
</dbReference>
<keyword evidence="8" id="KW-1185">Reference proteome</keyword>
<dbReference type="AlphaFoldDB" id="A0A8J6LI17"/>
<dbReference type="Proteomes" id="UP000657177">
    <property type="component" value="Unassembled WGS sequence"/>
</dbReference>
<evidence type="ECO:0000313" key="8">
    <source>
        <dbReference type="Proteomes" id="UP000657177"/>
    </source>
</evidence>
<evidence type="ECO:0000256" key="2">
    <source>
        <dbReference type="ARBA" id="ARBA00022475"/>
    </source>
</evidence>
<sequence>MTLSKMTEQIWKKLKFRESGIILALLIMCLGLTLATPSFLTAFNLGMVIRQVSFTAILALGQTLVLISGGIDLSVGAIAGLSAIVGTMMMTATGIDPYLCAFLAGLFGLFCGLLNGLLIAKIGLNPFIATLGTGEVYYGLILVLTKGYPVLGLPKKFMWLGQGMVGVVPVPVIIMILVALVVAYVLKNTPFGRYVYAIGGNEAAANLVGIKVPKIKISVYAISGFLAALSGMLYASRMAGGQPTTGQTWVMPSVTAAIIGGTSLSGGEGTILGTMVGAILMGVLTNGIVLLNISSYWERVIIGIVVILAVIIDILRNNKENSPLAFIKKIFAK</sequence>
<dbReference type="CDD" id="cd06579">
    <property type="entry name" value="TM_PBP1_transp_AraH_like"/>
    <property type="match status" value="1"/>
</dbReference>
<reference evidence="7" key="1">
    <citation type="submission" date="2020-06" db="EMBL/GenBank/DDBJ databases">
        <title>Novel chitinolytic bacterium.</title>
        <authorList>
            <person name="Ungkulpasvich U."/>
            <person name="Kosugi A."/>
            <person name="Uke A."/>
        </authorList>
    </citation>
    <scope>NUCLEOTIDE SEQUENCE</scope>
    <source>
        <strain evidence="7">UUS1-1</strain>
    </source>
</reference>
<evidence type="ECO:0000313" key="7">
    <source>
        <dbReference type="EMBL" id="MBA2132166.1"/>
    </source>
</evidence>
<keyword evidence="2" id="KW-1003">Cell membrane</keyword>
<comment type="subcellular location">
    <subcellularLocation>
        <location evidence="1">Cell membrane</location>
        <topology evidence="1">Multi-pass membrane protein</topology>
    </subcellularLocation>
</comment>
<dbReference type="InterPro" id="IPR001851">
    <property type="entry name" value="ABC_transp_permease"/>
</dbReference>
<dbReference type="GO" id="GO:0022857">
    <property type="term" value="F:transmembrane transporter activity"/>
    <property type="evidence" value="ECO:0007669"/>
    <property type="project" value="InterPro"/>
</dbReference>
<feature type="transmembrane region" description="Helical" evidence="6">
    <location>
        <begin position="300"/>
        <end position="316"/>
    </location>
</feature>
<evidence type="ECO:0000256" key="3">
    <source>
        <dbReference type="ARBA" id="ARBA00022692"/>
    </source>
</evidence>
<protein>
    <submittedName>
        <fullName evidence="7">ABC transporter permease</fullName>
    </submittedName>
</protein>
<feature type="transmembrane region" description="Helical" evidence="6">
    <location>
        <begin position="165"/>
        <end position="186"/>
    </location>
</feature>
<evidence type="ECO:0000256" key="5">
    <source>
        <dbReference type="ARBA" id="ARBA00023136"/>
    </source>
</evidence>